<dbReference type="RefSeq" id="WP_042205295.1">
    <property type="nucleotide sequence ID" value="NZ_CP009288.1"/>
</dbReference>
<gene>
    <name evidence="1" type="ORF">PDUR_04830</name>
</gene>
<name>A0A089HJY0_PAEDU</name>
<dbReference type="AlphaFoldDB" id="A0A089HJY0"/>
<protein>
    <submittedName>
        <fullName evidence="1">Uncharacterized protein</fullName>
    </submittedName>
</protein>
<organism evidence="1 2">
    <name type="scientific">Paenibacillus durus</name>
    <name type="common">Paenibacillus azotofixans</name>
    <dbReference type="NCBI Taxonomy" id="44251"/>
    <lineage>
        <taxon>Bacteria</taxon>
        <taxon>Bacillati</taxon>
        <taxon>Bacillota</taxon>
        <taxon>Bacilli</taxon>
        <taxon>Bacillales</taxon>
        <taxon>Paenibacillaceae</taxon>
        <taxon>Paenibacillus</taxon>
    </lineage>
</organism>
<dbReference type="Proteomes" id="UP000029409">
    <property type="component" value="Chromosome"/>
</dbReference>
<reference evidence="1 2" key="1">
    <citation type="submission" date="2014-08" db="EMBL/GenBank/DDBJ databases">
        <title>Comparative genomics of the Paenibacillus odorifer group.</title>
        <authorList>
            <person name="den Bakker H.C."/>
            <person name="Tsai Y.-C."/>
            <person name="Martin N."/>
            <person name="Korlach J."/>
            <person name="Wiedmann M."/>
        </authorList>
    </citation>
    <scope>NUCLEOTIDE SEQUENCE [LARGE SCALE GENOMIC DNA]</scope>
    <source>
        <strain evidence="1 2">DSM 1735</strain>
    </source>
</reference>
<dbReference type="KEGG" id="pdu:PDUR_04830"/>
<accession>A0A089HJY0</accession>
<evidence type="ECO:0000313" key="2">
    <source>
        <dbReference type="Proteomes" id="UP000029409"/>
    </source>
</evidence>
<proteinExistence type="predicted"/>
<dbReference type="OrthoDB" id="2618304at2"/>
<keyword evidence="2" id="KW-1185">Reference proteome</keyword>
<dbReference type="EMBL" id="CP009288">
    <property type="protein sequence ID" value="AIQ11382.1"/>
    <property type="molecule type" value="Genomic_DNA"/>
</dbReference>
<sequence length="95" mass="11380">MSDWPDWLQEALRKRFYELELASEQQASCSPDDELLFTQFEQFKNRQSDEIQHLLSEWEEVMGYQQSQHKQSIYIEGVKYGIRLILPVMQPANVR</sequence>
<dbReference type="eggNOG" id="ENOG5030651">
    <property type="taxonomic scope" value="Bacteria"/>
</dbReference>
<evidence type="ECO:0000313" key="1">
    <source>
        <dbReference type="EMBL" id="AIQ11382.1"/>
    </source>
</evidence>